<dbReference type="PANTHER" id="PTHR44942:SF4">
    <property type="entry name" value="METHYLTRANSFERASE TYPE 11 DOMAIN-CONTAINING PROTEIN"/>
    <property type="match status" value="1"/>
</dbReference>
<dbReference type="OrthoDB" id="9797252at2"/>
<keyword evidence="1" id="KW-0489">Methyltransferase</keyword>
<dbReference type="Gene3D" id="3.40.50.150">
    <property type="entry name" value="Vaccinia Virus protein VP39"/>
    <property type="match status" value="1"/>
</dbReference>
<dbReference type="PANTHER" id="PTHR44942">
    <property type="entry name" value="METHYLTRANSF_11 DOMAIN-CONTAINING PROTEIN"/>
    <property type="match status" value="1"/>
</dbReference>
<dbReference type="InterPro" id="IPR051052">
    <property type="entry name" value="Diverse_substrate_MTase"/>
</dbReference>
<organism evidence="4 5">
    <name type="scientific">Dictyobacter kobayashii</name>
    <dbReference type="NCBI Taxonomy" id="2014872"/>
    <lineage>
        <taxon>Bacteria</taxon>
        <taxon>Bacillati</taxon>
        <taxon>Chloroflexota</taxon>
        <taxon>Ktedonobacteria</taxon>
        <taxon>Ktedonobacterales</taxon>
        <taxon>Dictyobacteraceae</taxon>
        <taxon>Dictyobacter</taxon>
    </lineage>
</organism>
<dbReference type="Pfam" id="PF13649">
    <property type="entry name" value="Methyltransf_25"/>
    <property type="match status" value="1"/>
</dbReference>
<proteinExistence type="predicted"/>
<dbReference type="RefSeq" id="WP_126556795.1">
    <property type="nucleotide sequence ID" value="NZ_BIFS01000002.1"/>
</dbReference>
<feature type="domain" description="Methyltransferase" evidence="3">
    <location>
        <begin position="50"/>
        <end position="140"/>
    </location>
</feature>
<protein>
    <recommendedName>
        <fullName evidence="3">Methyltransferase domain-containing protein</fullName>
    </recommendedName>
</protein>
<keyword evidence="5" id="KW-1185">Reference proteome</keyword>
<dbReference type="SUPFAM" id="SSF53335">
    <property type="entry name" value="S-adenosyl-L-methionine-dependent methyltransferases"/>
    <property type="match status" value="1"/>
</dbReference>
<evidence type="ECO:0000256" key="1">
    <source>
        <dbReference type="ARBA" id="ARBA00022603"/>
    </source>
</evidence>
<sequence>MIQKSKYFAHKHAESFKDQSIAETYRFRPPYPAETFEILAGLSKGEPKRVLDVGCGIGNIARNLVAYVDQVDAVDFSQPMLTEGRNQPNGDHPQLHWLHGRIEDVALEPPYSLITAGESLHWMEWETVLPRFQQLLVAGGYLAVVEHVTQPDHWSLLSKIIPRYTTNNDYEPYDMMAVLEKHGLFKTVGTRQTQFVPFPQSIDDYIASYHSRSGFSKERMGLEQATAFDQEAREILFATYNDGIVPLQIASNIIWGLPQGA</sequence>
<evidence type="ECO:0000313" key="5">
    <source>
        <dbReference type="Proteomes" id="UP000287188"/>
    </source>
</evidence>
<accession>A0A402AWD4</accession>
<dbReference type="Proteomes" id="UP000287188">
    <property type="component" value="Unassembled WGS sequence"/>
</dbReference>
<dbReference type="InterPro" id="IPR041698">
    <property type="entry name" value="Methyltransf_25"/>
</dbReference>
<dbReference type="GO" id="GO:0032259">
    <property type="term" value="P:methylation"/>
    <property type="evidence" value="ECO:0007669"/>
    <property type="project" value="UniProtKB-KW"/>
</dbReference>
<evidence type="ECO:0000259" key="3">
    <source>
        <dbReference type="Pfam" id="PF13649"/>
    </source>
</evidence>
<dbReference type="CDD" id="cd02440">
    <property type="entry name" value="AdoMet_MTases"/>
    <property type="match status" value="1"/>
</dbReference>
<evidence type="ECO:0000313" key="4">
    <source>
        <dbReference type="EMBL" id="GCE23343.1"/>
    </source>
</evidence>
<dbReference type="InterPro" id="IPR029063">
    <property type="entry name" value="SAM-dependent_MTases_sf"/>
</dbReference>
<dbReference type="AlphaFoldDB" id="A0A402AWD4"/>
<gene>
    <name evidence="4" type="ORF">KDK_71430</name>
</gene>
<dbReference type="GO" id="GO:0008168">
    <property type="term" value="F:methyltransferase activity"/>
    <property type="evidence" value="ECO:0007669"/>
    <property type="project" value="UniProtKB-KW"/>
</dbReference>
<reference evidence="5" key="1">
    <citation type="submission" date="2018-12" db="EMBL/GenBank/DDBJ databases">
        <title>Tengunoibacter tsumagoiensis gen. nov., sp. nov., Dictyobacter kobayashii sp. nov., D. alpinus sp. nov., and D. joshuensis sp. nov. and description of Dictyobacteraceae fam. nov. within the order Ktedonobacterales isolated from Tengu-no-mugimeshi.</title>
        <authorList>
            <person name="Wang C.M."/>
            <person name="Zheng Y."/>
            <person name="Sakai Y."/>
            <person name="Toyoda A."/>
            <person name="Minakuchi Y."/>
            <person name="Abe K."/>
            <person name="Yokota A."/>
            <person name="Yabe S."/>
        </authorList>
    </citation>
    <scope>NUCLEOTIDE SEQUENCE [LARGE SCALE GENOMIC DNA]</scope>
    <source>
        <strain evidence="5">Uno11</strain>
    </source>
</reference>
<comment type="caution">
    <text evidence="4">The sequence shown here is derived from an EMBL/GenBank/DDBJ whole genome shotgun (WGS) entry which is preliminary data.</text>
</comment>
<keyword evidence="2" id="KW-0808">Transferase</keyword>
<evidence type="ECO:0000256" key="2">
    <source>
        <dbReference type="ARBA" id="ARBA00022679"/>
    </source>
</evidence>
<name>A0A402AWD4_9CHLR</name>
<dbReference type="EMBL" id="BIFS01000002">
    <property type="protein sequence ID" value="GCE23343.1"/>
    <property type="molecule type" value="Genomic_DNA"/>
</dbReference>